<evidence type="ECO:0000313" key="2">
    <source>
        <dbReference type="Proteomes" id="UP001164929"/>
    </source>
</evidence>
<evidence type="ECO:0000313" key="1">
    <source>
        <dbReference type="EMBL" id="KAJ6973473.1"/>
    </source>
</evidence>
<dbReference type="AlphaFoldDB" id="A0AAD6LUJ5"/>
<dbReference type="Proteomes" id="UP001164929">
    <property type="component" value="Chromosome 14"/>
</dbReference>
<proteinExistence type="predicted"/>
<protein>
    <submittedName>
        <fullName evidence="1">Uncharacterized protein</fullName>
    </submittedName>
</protein>
<organism evidence="1 2">
    <name type="scientific">Populus alba x Populus x berolinensis</name>
    <dbReference type="NCBI Taxonomy" id="444605"/>
    <lineage>
        <taxon>Eukaryota</taxon>
        <taxon>Viridiplantae</taxon>
        <taxon>Streptophyta</taxon>
        <taxon>Embryophyta</taxon>
        <taxon>Tracheophyta</taxon>
        <taxon>Spermatophyta</taxon>
        <taxon>Magnoliopsida</taxon>
        <taxon>eudicotyledons</taxon>
        <taxon>Gunneridae</taxon>
        <taxon>Pentapetalae</taxon>
        <taxon>rosids</taxon>
        <taxon>fabids</taxon>
        <taxon>Malpighiales</taxon>
        <taxon>Salicaceae</taxon>
        <taxon>Saliceae</taxon>
        <taxon>Populus</taxon>
    </lineage>
</organism>
<name>A0AAD6LUJ5_9ROSI</name>
<dbReference type="EMBL" id="JAQIZT010000014">
    <property type="protein sequence ID" value="KAJ6973473.1"/>
    <property type="molecule type" value="Genomic_DNA"/>
</dbReference>
<keyword evidence="2" id="KW-1185">Reference proteome</keyword>
<reference evidence="1" key="1">
    <citation type="journal article" date="2023" name="Mol. Ecol. Resour.">
        <title>Chromosome-level genome assembly of a triploid poplar Populus alba 'Berolinensis'.</title>
        <authorList>
            <person name="Chen S."/>
            <person name="Yu Y."/>
            <person name="Wang X."/>
            <person name="Wang S."/>
            <person name="Zhang T."/>
            <person name="Zhou Y."/>
            <person name="He R."/>
            <person name="Meng N."/>
            <person name="Wang Y."/>
            <person name="Liu W."/>
            <person name="Liu Z."/>
            <person name="Liu J."/>
            <person name="Guo Q."/>
            <person name="Huang H."/>
            <person name="Sederoff R.R."/>
            <person name="Wang G."/>
            <person name="Qu G."/>
            <person name="Chen S."/>
        </authorList>
    </citation>
    <scope>NUCLEOTIDE SEQUENCE</scope>
    <source>
        <strain evidence="1">SC-2020</strain>
    </source>
</reference>
<accession>A0AAD6LUJ5</accession>
<comment type="caution">
    <text evidence="1">The sequence shown here is derived from an EMBL/GenBank/DDBJ whole genome shotgun (WGS) entry which is preliminary data.</text>
</comment>
<sequence length="30" mass="3612">MYSSCINRFGIRCCYITSSCFYDLKLYLFT</sequence>
<gene>
    <name evidence="1" type="ORF">NC653_033718</name>
</gene>